<dbReference type="Proteomes" id="UP000190023">
    <property type="component" value="Unassembled WGS sequence"/>
</dbReference>
<gene>
    <name evidence="1" type="ORF">B0188_01300</name>
</gene>
<comment type="caution">
    <text evidence="1">The sequence shown here is derived from an EMBL/GenBank/DDBJ whole genome shotgun (WGS) entry which is preliminary data.</text>
</comment>
<organism evidence="1 2">
    <name type="scientific">[Haemophilus] felis</name>
    <dbReference type="NCBI Taxonomy" id="123822"/>
    <lineage>
        <taxon>Bacteria</taxon>
        <taxon>Pseudomonadati</taxon>
        <taxon>Pseudomonadota</taxon>
        <taxon>Gammaproteobacteria</taxon>
        <taxon>Pasteurellales</taxon>
        <taxon>Pasteurellaceae</taxon>
    </lineage>
</organism>
<protein>
    <recommendedName>
        <fullName evidence="3">DUF535 domain-containing protein</fullName>
    </recommendedName>
</protein>
<evidence type="ECO:0000313" key="2">
    <source>
        <dbReference type="Proteomes" id="UP000190023"/>
    </source>
</evidence>
<dbReference type="STRING" id="123822.B0188_01300"/>
<proteinExistence type="predicted"/>
<dbReference type="GO" id="GO:0006974">
    <property type="term" value="P:DNA damage response"/>
    <property type="evidence" value="ECO:0007669"/>
    <property type="project" value="TreeGrafter"/>
</dbReference>
<accession>A0A1T0BA98</accession>
<dbReference type="EMBL" id="MUYB01000005">
    <property type="protein sequence ID" value="OOS07057.1"/>
    <property type="molecule type" value="Genomic_DNA"/>
</dbReference>
<name>A0A1T0BA98_9PAST</name>
<dbReference type="OrthoDB" id="6835762at2"/>
<evidence type="ECO:0008006" key="3">
    <source>
        <dbReference type="Google" id="ProtNLM"/>
    </source>
</evidence>
<reference evidence="1 2" key="1">
    <citation type="submission" date="2017-02" db="EMBL/GenBank/DDBJ databases">
        <title>Draft genome sequence of Haemophilus felis CCUG 31170 type strain.</title>
        <authorList>
            <person name="Engstrom-Jakobsson H."/>
            <person name="Salva-Serra F."/>
            <person name="Thorell K."/>
            <person name="Gonzales-Siles L."/>
            <person name="Karlsson R."/>
            <person name="Boulund F."/>
            <person name="Engstrand L."/>
            <person name="Kristiansson E."/>
            <person name="Moore E."/>
        </authorList>
    </citation>
    <scope>NUCLEOTIDE SEQUENCE [LARGE SCALE GENOMIC DNA]</scope>
    <source>
        <strain evidence="1 2">CCUG 31170</strain>
    </source>
</reference>
<dbReference type="PANTHER" id="PTHR38785:SF1">
    <property type="entry name" value="HOMOLOG OF VIRK"/>
    <property type="match status" value="1"/>
</dbReference>
<dbReference type="Pfam" id="PF04393">
    <property type="entry name" value="DUF535"/>
    <property type="match status" value="1"/>
</dbReference>
<sequence>MANLFSFPTFSQMYSGERRFLKRLREFLRYQLRKNLHKKQCNDIVDFLNTHPIWQALFRENAYRLNSLLNVFCDKRFSAQQRLEAIQQNLLLAEQYFGVDFCQKLLTQKSMLISQLTEDLGLYLNINDIDPLEGFFSLNIKNPQKQERIYDASFSFLAPNKLLIASIQGPNHNNAQDTVRSVTKQLHGTRPMFMLVVGFKTLAQQFGSQLVGIPHKAQAKYRFSDSARLLFNYNSFWQENNAELRDQYWEISSIIEQKPLEEIASKKRAMYRKRYEMFDKLQQDIKACFAR</sequence>
<dbReference type="AlphaFoldDB" id="A0A1T0BA98"/>
<evidence type="ECO:0000313" key="1">
    <source>
        <dbReference type="EMBL" id="OOS07057.1"/>
    </source>
</evidence>
<dbReference type="InterPro" id="IPR007488">
    <property type="entry name" value="DUF535"/>
</dbReference>
<dbReference type="PANTHER" id="PTHR38785">
    <property type="entry name" value="HOMOLOG OF VIRK"/>
    <property type="match status" value="1"/>
</dbReference>
<keyword evidence="2" id="KW-1185">Reference proteome</keyword>